<dbReference type="Gene3D" id="2.130.10.80">
    <property type="entry name" value="Galactose oxidase/kelch, beta-propeller"/>
    <property type="match status" value="1"/>
</dbReference>
<organism evidence="2 3">
    <name type="scientific">Leptospira barantonii</name>
    <dbReference type="NCBI Taxonomy" id="2023184"/>
    <lineage>
        <taxon>Bacteria</taxon>
        <taxon>Pseudomonadati</taxon>
        <taxon>Spirochaetota</taxon>
        <taxon>Spirochaetia</taxon>
        <taxon>Leptospirales</taxon>
        <taxon>Leptospiraceae</taxon>
        <taxon>Leptospira</taxon>
    </lineage>
</organism>
<dbReference type="SUPFAM" id="SSF117281">
    <property type="entry name" value="Kelch motif"/>
    <property type="match status" value="1"/>
</dbReference>
<comment type="caution">
    <text evidence="2">The sequence shown here is derived from an EMBL/GenBank/DDBJ whole genome shotgun (WGS) entry which is preliminary data.</text>
</comment>
<dbReference type="Pfam" id="PF01344">
    <property type="entry name" value="Kelch_1"/>
    <property type="match status" value="1"/>
</dbReference>
<evidence type="ECO:0000256" key="1">
    <source>
        <dbReference type="SAM" id="SignalP"/>
    </source>
</evidence>
<dbReference type="InterPro" id="IPR037293">
    <property type="entry name" value="Gal_Oxidase_central_sf"/>
</dbReference>
<dbReference type="EMBL" id="RQGN01000038">
    <property type="protein sequence ID" value="TGM04818.1"/>
    <property type="molecule type" value="Genomic_DNA"/>
</dbReference>
<dbReference type="PANTHER" id="PTHR45632">
    <property type="entry name" value="LD33804P"/>
    <property type="match status" value="1"/>
</dbReference>
<gene>
    <name evidence="2" type="ORF">EHQ76_07155</name>
</gene>
<accession>A0A5F2BGX0</accession>
<feature type="signal peptide" evidence="1">
    <location>
        <begin position="1"/>
        <end position="23"/>
    </location>
</feature>
<dbReference type="InterPro" id="IPR015915">
    <property type="entry name" value="Kelch-typ_b-propeller"/>
</dbReference>
<name>A0A5F2BGX0_9LEPT</name>
<evidence type="ECO:0000313" key="2">
    <source>
        <dbReference type="EMBL" id="TGM04818.1"/>
    </source>
</evidence>
<dbReference type="Gene3D" id="2.120.10.80">
    <property type="entry name" value="Kelch-type beta propeller"/>
    <property type="match status" value="3"/>
</dbReference>
<keyword evidence="1" id="KW-0732">Signal</keyword>
<proteinExistence type="predicted"/>
<dbReference type="Proteomes" id="UP000298429">
    <property type="component" value="Unassembled WGS sequence"/>
</dbReference>
<reference evidence="2 3" key="1">
    <citation type="journal article" date="2019" name="PLoS Negl. Trop. Dis.">
        <title>Revisiting the worldwide diversity of Leptospira species in the environment.</title>
        <authorList>
            <person name="Vincent A.T."/>
            <person name="Schiettekatte O."/>
            <person name="Bourhy P."/>
            <person name="Veyrier F.J."/>
            <person name="Picardeau M."/>
        </authorList>
    </citation>
    <scope>NUCLEOTIDE SEQUENCE [LARGE SCALE GENOMIC DNA]</scope>
    <source>
        <strain evidence="2 3">201702444</strain>
    </source>
</reference>
<sequence length="400" mass="42528">MKCIIVKLLMIALLLLQCNPSDGDEGAKKLGFVALFLVSMQKFGRYGHVAVPVGNNILTIGGQNGFTVFNDIYQFDPLQNVIYPVSNLKYARSNFKAVQLLDGKVFIVGGNSSPLSASSNANSPLIQTEIFDPLTKTIISGPNLIQGRSDFSMDLLNDGRVLIAGGRSDSILKSAELFDPNNLTILPVGNLNFNRCLHTSTKLNNGKILMIGGLDNGQATVATTELFDPNTLTFTTSGNLSVSRALHAANLLANGNVLVTGGYKISTPPFATNTKVVELYDSGLGSFSSIGNISEFRVGHTAISTASNRILLCGGHQILSGSPILSSCELFDTGTMSILGSGQMRSKRSAHTSNLLSGSKILITSGFDRVDFSTGIPGANKTSELFDFNQFSSIPVFGDL</sequence>
<dbReference type="AlphaFoldDB" id="A0A5F2BGX0"/>
<evidence type="ECO:0000313" key="3">
    <source>
        <dbReference type="Proteomes" id="UP000298429"/>
    </source>
</evidence>
<dbReference type="InterPro" id="IPR006652">
    <property type="entry name" value="Kelch_1"/>
</dbReference>
<protein>
    <submittedName>
        <fullName evidence="2">Kelch repeat-containing protein</fullName>
    </submittedName>
</protein>
<dbReference type="PANTHER" id="PTHR45632:SF17">
    <property type="entry name" value="KELCH-LIKE PROTEIN 31"/>
    <property type="match status" value="1"/>
</dbReference>
<dbReference type="SMART" id="SM00612">
    <property type="entry name" value="Kelch"/>
    <property type="match status" value="5"/>
</dbReference>
<feature type="chain" id="PRO_5022787420" evidence="1">
    <location>
        <begin position="24"/>
        <end position="400"/>
    </location>
</feature>
<dbReference type="OrthoDB" id="601499at2"/>